<dbReference type="KEGG" id="mft:XA26_27220"/>
<dbReference type="AlphaFoldDB" id="A0A0N9XFR9"/>
<organism evidence="2 3">
    <name type="scientific">Mycolicibacterium fortuitum</name>
    <name type="common">Mycobacterium fortuitum</name>
    <dbReference type="NCBI Taxonomy" id="1766"/>
    <lineage>
        <taxon>Bacteria</taxon>
        <taxon>Bacillati</taxon>
        <taxon>Actinomycetota</taxon>
        <taxon>Actinomycetes</taxon>
        <taxon>Mycobacteriales</taxon>
        <taxon>Mycobacteriaceae</taxon>
        <taxon>Mycolicibacterium</taxon>
    </lineage>
</organism>
<dbReference type="GO" id="GO:0003677">
    <property type="term" value="F:DNA binding"/>
    <property type="evidence" value="ECO:0007669"/>
    <property type="project" value="InterPro"/>
</dbReference>
<dbReference type="RefSeq" id="WP_071888514.1">
    <property type="nucleotide sequence ID" value="NZ_CP011269.1"/>
</dbReference>
<proteinExistence type="predicted"/>
<keyword evidence="3" id="KW-1185">Reference proteome</keyword>
<dbReference type="InterPro" id="IPR010093">
    <property type="entry name" value="SinI_DNA-bd"/>
</dbReference>
<sequence length="65" mass="7097">MGQKLTIRQAAERLGLSDKGVRRAIARGDIRAYQMGSTNRLRVDADDVDALFRPLPTGGRSNKVG</sequence>
<reference evidence="2 3" key="1">
    <citation type="journal article" date="2015" name="MBio">
        <title>Enzymatic Degradation of Phenazines Can Generate Energy and Protect Sensitive Organisms from Toxicity.</title>
        <authorList>
            <person name="Costa K.C."/>
            <person name="Bergkessel M."/>
            <person name="Saunders S."/>
            <person name="Korlach J."/>
            <person name="Newman D.K."/>
        </authorList>
    </citation>
    <scope>NUCLEOTIDE SEQUENCE [LARGE SCALE GENOMIC DNA]</scope>
    <source>
        <strain evidence="2 3">CT6</strain>
    </source>
</reference>
<protein>
    <recommendedName>
        <fullName evidence="1">Helix-turn-helix domain-containing protein</fullName>
    </recommendedName>
</protein>
<feature type="domain" description="Helix-turn-helix" evidence="1">
    <location>
        <begin position="5"/>
        <end position="52"/>
    </location>
</feature>
<dbReference type="EMBL" id="CP011269">
    <property type="protein sequence ID" value="ALI26562.1"/>
    <property type="molecule type" value="Genomic_DNA"/>
</dbReference>
<dbReference type="InterPro" id="IPR009061">
    <property type="entry name" value="DNA-bd_dom_put_sf"/>
</dbReference>
<dbReference type="Pfam" id="PF12728">
    <property type="entry name" value="HTH_17"/>
    <property type="match status" value="1"/>
</dbReference>
<dbReference type="SUPFAM" id="SSF46955">
    <property type="entry name" value="Putative DNA-binding domain"/>
    <property type="match status" value="1"/>
</dbReference>
<evidence type="ECO:0000313" key="3">
    <source>
        <dbReference type="Proteomes" id="UP000057134"/>
    </source>
</evidence>
<dbReference type="STRING" id="1766.XA26_27220"/>
<dbReference type="Proteomes" id="UP000057134">
    <property type="component" value="Chromosome"/>
</dbReference>
<dbReference type="NCBIfam" id="TIGR01764">
    <property type="entry name" value="excise"/>
    <property type="match status" value="1"/>
</dbReference>
<dbReference type="PATRIC" id="fig|1766.6.peg.2704"/>
<dbReference type="InterPro" id="IPR041657">
    <property type="entry name" value="HTH_17"/>
</dbReference>
<evidence type="ECO:0000313" key="2">
    <source>
        <dbReference type="EMBL" id="ALI26562.1"/>
    </source>
</evidence>
<accession>A0A0N9XFR9</accession>
<name>A0A0N9XFR9_MYCFO</name>
<gene>
    <name evidence="2" type="ORF">XA26_27220</name>
</gene>
<evidence type="ECO:0000259" key="1">
    <source>
        <dbReference type="Pfam" id="PF12728"/>
    </source>
</evidence>